<name>A0A1M5WV58_9CLOT</name>
<dbReference type="RefSeq" id="WP_021802874.1">
    <property type="nucleotide sequence ID" value="NZ_FQXU01000004.1"/>
</dbReference>
<evidence type="ECO:0000313" key="2">
    <source>
        <dbReference type="EMBL" id="SHH91318.1"/>
    </source>
</evidence>
<reference evidence="2 3" key="1">
    <citation type="submission" date="2016-11" db="EMBL/GenBank/DDBJ databases">
        <authorList>
            <person name="Jaros S."/>
            <person name="Januszkiewicz K."/>
            <person name="Wedrychowicz H."/>
        </authorList>
    </citation>
    <scope>NUCLEOTIDE SEQUENCE [LARGE SCALE GENOMIC DNA]</scope>
    <source>
        <strain evidence="2 3">DSM 6191</strain>
    </source>
</reference>
<evidence type="ECO:0000313" key="3">
    <source>
        <dbReference type="Proteomes" id="UP000184241"/>
    </source>
</evidence>
<protein>
    <submittedName>
        <fullName evidence="2">Uncharacterized protein</fullName>
    </submittedName>
</protein>
<organism evidence="2 3">
    <name type="scientific">Clostridium intestinale DSM 6191</name>
    <dbReference type="NCBI Taxonomy" id="1121320"/>
    <lineage>
        <taxon>Bacteria</taxon>
        <taxon>Bacillati</taxon>
        <taxon>Bacillota</taxon>
        <taxon>Clostridia</taxon>
        <taxon>Eubacteriales</taxon>
        <taxon>Clostridiaceae</taxon>
        <taxon>Clostridium</taxon>
    </lineage>
</organism>
<sequence length="87" mass="9253">MSKHRHCDEYEYCYQTAVNPYMSAGVAPYGGGCGFGGNNIWSLIVLLIILCKPEVLCNDRAFILILLFWLCGGSGVGAGAGAPGFGF</sequence>
<dbReference type="AlphaFoldDB" id="A0A1M5WV58"/>
<gene>
    <name evidence="2" type="ORF">SAMN02745941_01272</name>
</gene>
<dbReference type="EMBL" id="FQXU01000004">
    <property type="protein sequence ID" value="SHH91318.1"/>
    <property type="molecule type" value="Genomic_DNA"/>
</dbReference>
<feature type="transmembrane region" description="Helical" evidence="1">
    <location>
        <begin position="62"/>
        <end position="82"/>
    </location>
</feature>
<proteinExistence type="predicted"/>
<keyword evidence="1" id="KW-0472">Membrane</keyword>
<keyword evidence="1" id="KW-1133">Transmembrane helix</keyword>
<evidence type="ECO:0000256" key="1">
    <source>
        <dbReference type="SAM" id="Phobius"/>
    </source>
</evidence>
<dbReference type="Proteomes" id="UP000184241">
    <property type="component" value="Unassembled WGS sequence"/>
</dbReference>
<keyword evidence="1" id="KW-0812">Transmembrane</keyword>
<accession>A0A1M5WV58</accession>
<feature type="transmembrane region" description="Helical" evidence="1">
    <location>
        <begin position="29"/>
        <end position="50"/>
    </location>
</feature>